<accession>A0AAE4AVD6</accession>
<comment type="caution">
    <text evidence="2">The sequence shown here is derived from an EMBL/GenBank/DDBJ whole genome shotgun (WGS) entry which is preliminary data.</text>
</comment>
<gene>
    <name evidence="2" type="ORF">J2S42_000483</name>
</gene>
<name>A0AAE4AVD6_9ACTN</name>
<organism evidence="2 3">
    <name type="scientific">Catenuloplanes indicus</name>
    <dbReference type="NCBI Taxonomy" id="137267"/>
    <lineage>
        <taxon>Bacteria</taxon>
        <taxon>Bacillati</taxon>
        <taxon>Actinomycetota</taxon>
        <taxon>Actinomycetes</taxon>
        <taxon>Micromonosporales</taxon>
        <taxon>Micromonosporaceae</taxon>
        <taxon>Catenuloplanes</taxon>
    </lineage>
</organism>
<dbReference type="AlphaFoldDB" id="A0AAE4AVD6"/>
<reference evidence="2 3" key="1">
    <citation type="submission" date="2023-07" db="EMBL/GenBank/DDBJ databases">
        <title>Sequencing the genomes of 1000 actinobacteria strains.</title>
        <authorList>
            <person name="Klenk H.-P."/>
        </authorList>
    </citation>
    <scope>NUCLEOTIDE SEQUENCE [LARGE SCALE GENOMIC DNA]</scope>
    <source>
        <strain evidence="2 3">DSM 44709</strain>
    </source>
</reference>
<keyword evidence="3" id="KW-1185">Reference proteome</keyword>
<evidence type="ECO:0000313" key="2">
    <source>
        <dbReference type="EMBL" id="MDQ0363814.1"/>
    </source>
</evidence>
<dbReference type="EMBL" id="JAUSUZ010000001">
    <property type="protein sequence ID" value="MDQ0363814.1"/>
    <property type="molecule type" value="Genomic_DNA"/>
</dbReference>
<dbReference type="Proteomes" id="UP001240236">
    <property type="component" value="Unassembled WGS sequence"/>
</dbReference>
<evidence type="ECO:0000256" key="1">
    <source>
        <dbReference type="SAM" id="SignalP"/>
    </source>
</evidence>
<feature type="signal peptide" evidence="1">
    <location>
        <begin position="1"/>
        <end position="25"/>
    </location>
</feature>
<feature type="chain" id="PRO_5042243132" evidence="1">
    <location>
        <begin position="26"/>
        <end position="292"/>
    </location>
</feature>
<protein>
    <submittedName>
        <fullName evidence="2">Uncharacterized protein</fullName>
    </submittedName>
</protein>
<evidence type="ECO:0000313" key="3">
    <source>
        <dbReference type="Proteomes" id="UP001240236"/>
    </source>
</evidence>
<sequence>MLTHARPAALLLTAALLFTAACANAGGAGEPAAPAPSAAPPGTLVLRVDYTGGFVTPATVATRLPMISVYADGRVITEGPVTLQYPGKALPNVLVRQIAPEDVTQLVERARSAGVQNGVDLGRPGVTDVPTTRFTLLTEEGLQVTEAYALSEAAGADTGLTAEQVRDRQLLTELITALQDLPATLGAGRAGTEAPYRPTEIAAVAGPWQADGTIKDQPEVAWPGPELPGTSLGDGLDLGCVTATGQAAADVLTAAANATAITPWTSAGKTWTVHLRPLLPDEHTCADLTGMS</sequence>
<dbReference type="PROSITE" id="PS51257">
    <property type="entry name" value="PROKAR_LIPOPROTEIN"/>
    <property type="match status" value="1"/>
</dbReference>
<proteinExistence type="predicted"/>
<dbReference type="RefSeq" id="WP_307234740.1">
    <property type="nucleotide sequence ID" value="NZ_JAUSUZ010000001.1"/>
</dbReference>
<keyword evidence="1" id="KW-0732">Signal</keyword>